<gene>
    <name evidence="1" type="ORF">ADT25_03965</name>
</gene>
<comment type="caution">
    <text evidence="1">The sequence shown here is derived from an EMBL/GenBank/DDBJ whole genome shotgun (WGS) entry which is preliminary data.</text>
</comment>
<name>A0AAP1EZZ2_9XANT</name>
<dbReference type="EMBL" id="LHUJ01000077">
    <property type="protein sequence ID" value="KOR47931.1"/>
    <property type="molecule type" value="Genomic_DNA"/>
</dbReference>
<dbReference type="AlphaFoldDB" id="A0AAP1EZZ2"/>
<reference evidence="1 2" key="2">
    <citation type="submission" date="2015-09" db="EMBL/GenBank/DDBJ databases">
        <title>Draft genome sequence of Xanthomonas oryzae pv. USA str. X11-5A.</title>
        <authorList>
            <person name="Knight B.M."/>
            <person name="Roberts D.P."/>
            <person name="Lin D."/>
            <person name="Hari K."/>
            <person name="Fletcher J."/>
            <person name="Melcher U."/>
            <person name="Blagden T."/>
            <person name="Winegar R.A."/>
        </authorList>
    </citation>
    <scope>NUCLEOTIDE SEQUENCE [LARGE SCALE GENOMIC DNA]</scope>
    <source>
        <strain evidence="1 2">X11-5A</strain>
    </source>
</reference>
<reference evidence="1 2" key="1">
    <citation type="submission" date="2015-07" db="EMBL/GenBank/DDBJ databases">
        <authorList>
            <consortium name="Consortium for Microbial Forensics and Genomics (microFORGE)"/>
            <person name="Knight B.M."/>
            <person name="Roberts D.P."/>
            <person name="Lin D."/>
            <person name="Hari K."/>
            <person name="Fletcher J."/>
            <person name="Melcher U."/>
            <person name="Blagden T."/>
            <person name="Winegar R.A."/>
        </authorList>
    </citation>
    <scope>NUCLEOTIDE SEQUENCE [LARGE SCALE GENOMIC DNA]</scope>
    <source>
        <strain evidence="1 2">X11-5A</strain>
    </source>
</reference>
<sequence length="433" mass="45291">MLDRIVPFLRDVLRIGVGGTAMAFGIGRNSGLAAGDALARLQQRHPQSGAVFDNTVIKPSNNGKSLLSTSVSIAAQLGLGSIAGATGNMLGQFLVGPIINLLPRQFHTVDSRAVVPDEIVDEMNKLVPGAGTELRASVLSRQAEIIDIGSQSNIKIGQMFFDGVLAARAMALGGEQLGAAGQVSFGLAASATAGGLIGATMATRQSVSTITIPDLEYLKSLASSELTDADKAKELSELMQSPGGENAKTVEVPLFFAKHMRFDPAPDNRDLEAARTDVAQTEQRASLSSIQAGVAKATELVSAVGGVFNQAVNAVVQGFNASALKDPQPDDSSVRRRSAADVAAHTVSNVGASLIRRGQEFVKSTAATTTISTVTSLVAQPMTNIDQRLALAIGNAVGIHTAIRPWFTALSKNIPARDNLHRQQRLDAVNRQA</sequence>
<accession>A0AAP1EZZ2</accession>
<protein>
    <submittedName>
        <fullName evidence="1">Uncharacterized protein</fullName>
    </submittedName>
</protein>
<dbReference type="Proteomes" id="UP000036790">
    <property type="component" value="Unassembled WGS sequence"/>
</dbReference>
<organism evidence="1 2">
    <name type="scientific">Xanthomonas oryzae</name>
    <dbReference type="NCBI Taxonomy" id="347"/>
    <lineage>
        <taxon>Bacteria</taxon>
        <taxon>Pseudomonadati</taxon>
        <taxon>Pseudomonadota</taxon>
        <taxon>Gammaproteobacteria</taxon>
        <taxon>Lysobacterales</taxon>
        <taxon>Lysobacteraceae</taxon>
        <taxon>Xanthomonas</taxon>
    </lineage>
</organism>
<evidence type="ECO:0000313" key="1">
    <source>
        <dbReference type="EMBL" id="KOR47931.1"/>
    </source>
</evidence>
<evidence type="ECO:0000313" key="2">
    <source>
        <dbReference type="Proteomes" id="UP000036790"/>
    </source>
</evidence>
<proteinExistence type="predicted"/>